<dbReference type="EMBL" id="JAGEPA010000001">
    <property type="protein sequence ID" value="MBO1430443.1"/>
    <property type="molecule type" value="Genomic_DNA"/>
</dbReference>
<sequence length="307" mass="34633">MNTIAEFVSSGIHTHSELKRALQLAMQLEFSTIPPYLCAQWSIREDPDRVEGILHKVVSQEMIHFALVGNLLTAVGGMPKIANKSFLPKYPLRRLPGDVPQALPVGLRPLTKSQLAVLMQIEYPEFPPIAVLTRNRPATIGAFYTTIEEAFHRLNPPLDPAASWVQVPFAKQILTVTDAIASIDRIKSEGEGLEDSPEEPSPAHNLAHYYLFKEVHVGRRLIRVDGNWKFEGAPISMPEVFSFRRCIGHRKDRAHFRIVLSQLLTHLEHCWSSGRTVDVPAMFEVKLAGRALVERGIRPEFVWMDHS</sequence>
<dbReference type="Pfam" id="PF12902">
    <property type="entry name" value="Ferritin-like"/>
    <property type="match status" value="1"/>
</dbReference>
<evidence type="ECO:0000313" key="3">
    <source>
        <dbReference type="Proteomes" id="UP000692816"/>
    </source>
</evidence>
<organism evidence="2 3">
    <name type="scientific">Bradyrhizobium quebecense</name>
    <dbReference type="NCBI Taxonomy" id="2748629"/>
    <lineage>
        <taxon>Bacteria</taxon>
        <taxon>Pseudomonadati</taxon>
        <taxon>Pseudomonadota</taxon>
        <taxon>Alphaproteobacteria</taxon>
        <taxon>Hyphomicrobiales</taxon>
        <taxon>Nitrobacteraceae</taxon>
        <taxon>Bradyrhizobium</taxon>
    </lineage>
</organism>
<dbReference type="PANTHER" id="PTHR34400">
    <property type="match status" value="1"/>
</dbReference>
<protein>
    <submittedName>
        <fullName evidence="2">Ferritin-like protein</fullName>
    </submittedName>
</protein>
<reference evidence="2" key="1">
    <citation type="journal article" date="2021" name="Int. J. Syst. Evol. Microbiol.">
        <title>Bradyrhizobium septentrionale sp. nov. (sv. septentrionale) and Bradyrhizobium quebecense sp. nov. (sv. septentrionale) associated with legumes native to Canada possess rearranged symbiosis genes and numerous insertion sequences.</title>
        <authorList>
            <person name="Bromfield E.S.P."/>
            <person name="Cloutier S."/>
        </authorList>
    </citation>
    <scope>NUCLEOTIDE SEQUENCE</scope>
    <source>
        <strain evidence="2">12S5</strain>
    </source>
</reference>
<evidence type="ECO:0000259" key="1">
    <source>
        <dbReference type="Pfam" id="PF12902"/>
    </source>
</evidence>
<feature type="domain" description="Iminophenyl-pyruvate dimer synthase" evidence="1">
    <location>
        <begin position="22"/>
        <end position="215"/>
    </location>
</feature>
<dbReference type="Proteomes" id="UP000692816">
    <property type="component" value="Unassembled WGS sequence"/>
</dbReference>
<name>A0ABS3MG61_9BRAD</name>
<dbReference type="Gene3D" id="1.20.1260.10">
    <property type="match status" value="1"/>
</dbReference>
<dbReference type="PANTHER" id="PTHR34400:SF4">
    <property type="entry name" value="MEMBRANE PROTEIN"/>
    <property type="match status" value="1"/>
</dbReference>
<dbReference type="InterPro" id="IPR012347">
    <property type="entry name" value="Ferritin-like"/>
</dbReference>
<evidence type="ECO:0000313" key="2">
    <source>
        <dbReference type="EMBL" id="MBO1430443.1"/>
    </source>
</evidence>
<dbReference type="InterPro" id="IPR026820">
    <property type="entry name" value="VioB/RebD_dom"/>
</dbReference>
<accession>A0ABS3MG61</accession>
<comment type="caution">
    <text evidence="2">The sequence shown here is derived from an EMBL/GenBank/DDBJ whole genome shotgun (WGS) entry which is preliminary data.</text>
</comment>
<gene>
    <name evidence="2" type="ORF">J4P68_13450</name>
</gene>
<proteinExistence type="predicted"/>
<dbReference type="RefSeq" id="WP_207833145.1">
    <property type="nucleotide sequence ID" value="NZ_CP088282.1"/>
</dbReference>
<keyword evidence="3" id="KW-1185">Reference proteome</keyword>